<protein>
    <recommendedName>
        <fullName evidence="2 4">Acylphosphatase</fullName>
        <ecNumber evidence="2 4">3.6.1.7</ecNumber>
    </recommendedName>
</protein>
<evidence type="ECO:0000313" key="8">
    <source>
        <dbReference type="EMBL" id="ACM20326.1"/>
    </source>
</evidence>
<dbReference type="KEGG" id="geo:Geob_1969"/>
<dbReference type="SUPFAM" id="SSF54975">
    <property type="entry name" value="Acylphosphatase/BLUF domain-like"/>
    <property type="match status" value="1"/>
</dbReference>
<keyword evidence="9" id="KW-1185">Reference proteome</keyword>
<dbReference type="PROSITE" id="PS00150">
    <property type="entry name" value="ACYLPHOSPHATASE_1"/>
    <property type="match status" value="1"/>
</dbReference>
<evidence type="ECO:0000259" key="7">
    <source>
        <dbReference type="PROSITE" id="PS51160"/>
    </source>
</evidence>
<proteinExistence type="inferred from homology"/>
<name>B9M860_GEODF</name>
<sequence>MKIRAMVTITGLVQGVAFRQSTQQTAQRLNVCGWVKNLPDGSVQGCFEGEETDVETLIGWCHEGPSRAEVSGVNVKKEPFSGQFESFRISY</sequence>
<feature type="domain" description="Acylphosphatase-like" evidence="7">
    <location>
        <begin position="4"/>
        <end position="91"/>
    </location>
</feature>
<dbReference type="InterPro" id="IPR017968">
    <property type="entry name" value="Acylphosphatase_CS"/>
</dbReference>
<dbReference type="PANTHER" id="PTHR47268">
    <property type="entry name" value="ACYLPHOSPHATASE"/>
    <property type="match status" value="1"/>
</dbReference>
<dbReference type="InterPro" id="IPR001792">
    <property type="entry name" value="Acylphosphatase-like_dom"/>
</dbReference>
<feature type="active site" evidence="4">
    <location>
        <position position="19"/>
    </location>
</feature>
<dbReference type="GO" id="GO:0003998">
    <property type="term" value="F:acylphosphatase activity"/>
    <property type="evidence" value="ECO:0007669"/>
    <property type="project" value="UniProtKB-EC"/>
</dbReference>
<dbReference type="HOGENOM" id="CLU_141932_3_2_7"/>
<dbReference type="PROSITE" id="PS51160">
    <property type="entry name" value="ACYLPHOSPHATASE_3"/>
    <property type="match status" value="1"/>
</dbReference>
<evidence type="ECO:0000256" key="6">
    <source>
        <dbReference type="RuleBase" id="RU004168"/>
    </source>
</evidence>
<reference evidence="8 9" key="1">
    <citation type="submission" date="2009-01" db="EMBL/GenBank/DDBJ databases">
        <title>Complete sequence of Geobacter sp. FRC-32.</title>
        <authorList>
            <consortium name="US DOE Joint Genome Institute"/>
            <person name="Lucas S."/>
            <person name="Copeland A."/>
            <person name="Lapidus A."/>
            <person name="Glavina del Rio T."/>
            <person name="Dalin E."/>
            <person name="Tice H."/>
            <person name="Bruce D."/>
            <person name="Goodwin L."/>
            <person name="Pitluck S."/>
            <person name="Saunders E."/>
            <person name="Brettin T."/>
            <person name="Detter J.C."/>
            <person name="Han C."/>
            <person name="Larimer F."/>
            <person name="Land M."/>
            <person name="Hauser L."/>
            <person name="Kyrpides N."/>
            <person name="Ovchinnikova G."/>
            <person name="Kostka J."/>
            <person name="Richardson P."/>
        </authorList>
    </citation>
    <scope>NUCLEOTIDE SEQUENCE [LARGE SCALE GENOMIC DNA]</scope>
    <source>
        <strain evidence="9">DSM 22248 / JCM 15807 / FRC-32</strain>
    </source>
</reference>
<evidence type="ECO:0000256" key="5">
    <source>
        <dbReference type="RuleBase" id="RU000553"/>
    </source>
</evidence>
<feature type="active site" evidence="4">
    <location>
        <position position="37"/>
    </location>
</feature>
<dbReference type="RefSeq" id="WP_012647055.1">
    <property type="nucleotide sequence ID" value="NC_011979.1"/>
</dbReference>
<dbReference type="EC" id="3.6.1.7" evidence="2 4"/>
<comment type="similarity">
    <text evidence="1 6">Belongs to the acylphosphatase family.</text>
</comment>
<evidence type="ECO:0000256" key="3">
    <source>
        <dbReference type="ARBA" id="ARBA00047645"/>
    </source>
</evidence>
<dbReference type="OrthoDB" id="5295388at2"/>
<dbReference type="Gene3D" id="3.30.70.100">
    <property type="match status" value="1"/>
</dbReference>
<evidence type="ECO:0000256" key="2">
    <source>
        <dbReference type="ARBA" id="ARBA00012150"/>
    </source>
</evidence>
<organism evidence="8 9">
    <name type="scientific">Geotalea daltonii (strain DSM 22248 / JCM 15807 / FRC-32)</name>
    <name type="common">Geobacter daltonii</name>
    <dbReference type="NCBI Taxonomy" id="316067"/>
    <lineage>
        <taxon>Bacteria</taxon>
        <taxon>Pseudomonadati</taxon>
        <taxon>Thermodesulfobacteriota</taxon>
        <taxon>Desulfuromonadia</taxon>
        <taxon>Geobacterales</taxon>
        <taxon>Geobacteraceae</taxon>
        <taxon>Geotalea</taxon>
    </lineage>
</organism>
<dbReference type="PANTHER" id="PTHR47268:SF4">
    <property type="entry name" value="ACYLPHOSPHATASE"/>
    <property type="match status" value="1"/>
</dbReference>
<evidence type="ECO:0000313" key="9">
    <source>
        <dbReference type="Proteomes" id="UP000007721"/>
    </source>
</evidence>
<comment type="catalytic activity">
    <reaction evidence="3 4 5">
        <text>an acyl phosphate + H2O = a carboxylate + phosphate + H(+)</text>
        <dbReference type="Rhea" id="RHEA:14965"/>
        <dbReference type="ChEBI" id="CHEBI:15377"/>
        <dbReference type="ChEBI" id="CHEBI:15378"/>
        <dbReference type="ChEBI" id="CHEBI:29067"/>
        <dbReference type="ChEBI" id="CHEBI:43474"/>
        <dbReference type="ChEBI" id="CHEBI:59918"/>
        <dbReference type="EC" id="3.6.1.7"/>
    </reaction>
</comment>
<dbReference type="Pfam" id="PF00708">
    <property type="entry name" value="Acylphosphatase"/>
    <property type="match status" value="1"/>
</dbReference>
<dbReference type="EMBL" id="CP001390">
    <property type="protein sequence ID" value="ACM20326.1"/>
    <property type="molecule type" value="Genomic_DNA"/>
</dbReference>
<dbReference type="PRINTS" id="PR00112">
    <property type="entry name" value="ACYLPHPHTASE"/>
</dbReference>
<evidence type="ECO:0000256" key="1">
    <source>
        <dbReference type="ARBA" id="ARBA00005614"/>
    </source>
</evidence>
<dbReference type="InterPro" id="IPR020456">
    <property type="entry name" value="Acylphosphatase"/>
</dbReference>
<dbReference type="NCBIfam" id="NF011011">
    <property type="entry name" value="PRK14438.1"/>
    <property type="match status" value="1"/>
</dbReference>
<accession>B9M860</accession>
<dbReference type="Proteomes" id="UP000007721">
    <property type="component" value="Chromosome"/>
</dbReference>
<evidence type="ECO:0000256" key="4">
    <source>
        <dbReference type="PROSITE-ProRule" id="PRU00520"/>
    </source>
</evidence>
<dbReference type="InterPro" id="IPR036046">
    <property type="entry name" value="Acylphosphatase-like_dom_sf"/>
</dbReference>
<dbReference type="eggNOG" id="COG1254">
    <property type="taxonomic scope" value="Bacteria"/>
</dbReference>
<keyword evidence="4 5" id="KW-0378">Hydrolase</keyword>
<dbReference type="STRING" id="316067.Geob_1969"/>
<gene>
    <name evidence="8" type="ordered locus">Geob_1969</name>
</gene>
<dbReference type="PROSITE" id="PS00151">
    <property type="entry name" value="ACYLPHOSPHATASE_2"/>
    <property type="match status" value="1"/>
</dbReference>
<dbReference type="AlphaFoldDB" id="B9M860"/>